<keyword evidence="1" id="KW-0812">Transmembrane</keyword>
<reference evidence="2" key="1">
    <citation type="journal article" date="2021" name="Nat. Microbiol.">
        <title>Cocultivation of an ultrasmall environmental parasitic bacterium with lytic ability against bacteria associated with wastewater foams.</title>
        <authorList>
            <person name="Batinovic S."/>
            <person name="Rose J.J.A."/>
            <person name="Ratcliffe J."/>
            <person name="Seviour R.J."/>
            <person name="Petrovski S."/>
        </authorList>
    </citation>
    <scope>NUCLEOTIDE SEQUENCE</scope>
    <source>
        <strain evidence="2">CON9</strain>
    </source>
</reference>
<dbReference type="RefSeq" id="WP_213243160.1">
    <property type="nucleotide sequence ID" value="NZ_CP045806.1"/>
</dbReference>
<evidence type="ECO:0000313" key="3">
    <source>
        <dbReference type="Proteomes" id="UP001059836"/>
    </source>
</evidence>
<name>A0ABX6IHP6_9ACTN</name>
<keyword evidence="3" id="KW-1185">Reference proteome</keyword>
<evidence type="ECO:0000313" key="2">
    <source>
        <dbReference type="EMBL" id="QHN35392.1"/>
    </source>
</evidence>
<organism evidence="2 3">
    <name type="scientific">Gordonia pseudamarae</name>
    <dbReference type="NCBI Taxonomy" id="2831662"/>
    <lineage>
        <taxon>Bacteria</taxon>
        <taxon>Bacillati</taxon>
        <taxon>Actinomycetota</taxon>
        <taxon>Actinomycetes</taxon>
        <taxon>Mycobacteriales</taxon>
        <taxon>Gordoniaceae</taxon>
        <taxon>Gordonia</taxon>
    </lineage>
</organism>
<gene>
    <name evidence="2" type="ORF">GII31_11325</name>
</gene>
<feature type="transmembrane region" description="Helical" evidence="1">
    <location>
        <begin position="35"/>
        <end position="55"/>
    </location>
</feature>
<accession>A0ABX6IHP6</accession>
<keyword evidence="1" id="KW-1133">Transmembrane helix</keyword>
<dbReference type="Proteomes" id="UP001059836">
    <property type="component" value="Chromosome"/>
</dbReference>
<dbReference type="EMBL" id="CP045809">
    <property type="protein sequence ID" value="QHN35392.1"/>
    <property type="molecule type" value="Genomic_DNA"/>
</dbReference>
<proteinExistence type="predicted"/>
<evidence type="ECO:0000256" key="1">
    <source>
        <dbReference type="SAM" id="Phobius"/>
    </source>
</evidence>
<sequence>MAATMLILAGVFIVAGALLQEREVSDWGSIGRGAIAHVIGACTLVFSVFAAILTFQRLVEMAW</sequence>
<protein>
    <submittedName>
        <fullName evidence="2">Uncharacterized protein</fullName>
    </submittedName>
</protein>
<keyword evidence="1" id="KW-0472">Membrane</keyword>